<dbReference type="InterPro" id="IPR026823">
    <property type="entry name" value="cEGF"/>
</dbReference>
<accession>A0AAV2GY49</accession>
<keyword evidence="3 10" id="KW-0732">Signal</keyword>
<comment type="caution">
    <text evidence="7">Lacks conserved residue(s) required for the propagation of feature annotation.</text>
</comment>
<keyword evidence="2 7" id="KW-0245">EGF-like domain</keyword>
<dbReference type="Pfam" id="PF07645">
    <property type="entry name" value="EGF_CA"/>
    <property type="match status" value="2"/>
</dbReference>
<dbReference type="PANTHER" id="PTHR12916">
    <property type="entry name" value="CYTOCHROME C OXIDASE POLYPEPTIDE VIC-2"/>
    <property type="match status" value="1"/>
</dbReference>
<organism evidence="13 14">
    <name type="scientific">Lymnaea stagnalis</name>
    <name type="common">Great pond snail</name>
    <name type="synonym">Helix stagnalis</name>
    <dbReference type="NCBI Taxonomy" id="6523"/>
    <lineage>
        <taxon>Eukaryota</taxon>
        <taxon>Metazoa</taxon>
        <taxon>Spiralia</taxon>
        <taxon>Lophotrochozoa</taxon>
        <taxon>Mollusca</taxon>
        <taxon>Gastropoda</taxon>
        <taxon>Heterobranchia</taxon>
        <taxon>Euthyneura</taxon>
        <taxon>Panpulmonata</taxon>
        <taxon>Hygrophila</taxon>
        <taxon>Lymnaeoidea</taxon>
        <taxon>Lymnaeidae</taxon>
        <taxon>Lymnaea</taxon>
    </lineage>
</organism>
<feature type="transmembrane region" description="Helical" evidence="9">
    <location>
        <begin position="1502"/>
        <end position="1525"/>
    </location>
</feature>
<evidence type="ECO:0000256" key="4">
    <source>
        <dbReference type="ARBA" id="ARBA00022737"/>
    </source>
</evidence>
<dbReference type="FunFam" id="2.10.25.10:FF:000279">
    <property type="entry name" value="Neurogenic locus notch 1"/>
    <property type="match status" value="1"/>
</dbReference>
<keyword evidence="9" id="KW-0812">Transmembrane</keyword>
<keyword evidence="9" id="KW-1133">Transmembrane helix</keyword>
<dbReference type="Proteomes" id="UP001497497">
    <property type="component" value="Unassembled WGS sequence"/>
</dbReference>
<dbReference type="Pfam" id="PF06119">
    <property type="entry name" value="NIDO"/>
    <property type="match status" value="1"/>
</dbReference>
<dbReference type="Pfam" id="PF00008">
    <property type="entry name" value="EGF"/>
    <property type="match status" value="1"/>
</dbReference>
<feature type="disulfide bond" evidence="7">
    <location>
        <begin position="1462"/>
        <end position="1479"/>
    </location>
</feature>
<evidence type="ECO:0000256" key="10">
    <source>
        <dbReference type="SAM" id="SignalP"/>
    </source>
</evidence>
<comment type="subcellular location">
    <subcellularLocation>
        <location evidence="1">Membrane</location>
    </subcellularLocation>
</comment>
<dbReference type="InterPro" id="IPR000152">
    <property type="entry name" value="EGF-type_Asp/Asn_hydroxyl_site"/>
</dbReference>
<feature type="chain" id="PRO_5043909504" description="Mucin-like protein" evidence="10">
    <location>
        <begin position="26"/>
        <end position="1618"/>
    </location>
</feature>
<feature type="signal peptide" evidence="10">
    <location>
        <begin position="1"/>
        <end position="25"/>
    </location>
</feature>
<feature type="disulfide bond" evidence="7">
    <location>
        <begin position="299"/>
        <end position="308"/>
    </location>
</feature>
<dbReference type="InterPro" id="IPR001846">
    <property type="entry name" value="VWF_type-D"/>
</dbReference>
<name>A0AAV2GY49_LYMST</name>
<dbReference type="PROSITE" id="PS00010">
    <property type="entry name" value="ASX_HYDROXYL"/>
    <property type="match status" value="3"/>
</dbReference>
<evidence type="ECO:0000256" key="8">
    <source>
        <dbReference type="SAM" id="MobiDB-lite"/>
    </source>
</evidence>
<evidence type="ECO:0000313" key="14">
    <source>
        <dbReference type="Proteomes" id="UP001497497"/>
    </source>
</evidence>
<dbReference type="GO" id="GO:0016020">
    <property type="term" value="C:membrane"/>
    <property type="evidence" value="ECO:0007669"/>
    <property type="project" value="UniProtKB-SubCell"/>
</dbReference>
<reference evidence="13 14" key="1">
    <citation type="submission" date="2024-04" db="EMBL/GenBank/DDBJ databases">
        <authorList>
            <consortium name="Genoscope - CEA"/>
            <person name="William W."/>
        </authorList>
    </citation>
    <scope>NUCLEOTIDE SEQUENCE [LARGE SCALE GENOMIC DNA]</scope>
</reference>
<evidence type="ECO:0000256" key="7">
    <source>
        <dbReference type="PROSITE-ProRule" id="PRU00076"/>
    </source>
</evidence>
<dbReference type="InterPro" id="IPR000742">
    <property type="entry name" value="EGF"/>
</dbReference>
<dbReference type="InterPro" id="IPR018097">
    <property type="entry name" value="EGF_Ca-bd_CS"/>
</dbReference>
<dbReference type="Pfam" id="PF00094">
    <property type="entry name" value="VWD"/>
    <property type="match status" value="1"/>
</dbReference>
<gene>
    <name evidence="13" type="ORF">GSLYS_00000237001</name>
</gene>
<evidence type="ECO:0000256" key="1">
    <source>
        <dbReference type="ARBA" id="ARBA00004370"/>
    </source>
</evidence>
<evidence type="ECO:0000256" key="2">
    <source>
        <dbReference type="ARBA" id="ARBA00022536"/>
    </source>
</evidence>
<dbReference type="PANTHER" id="PTHR12916:SF4">
    <property type="entry name" value="UNINFLATABLE, ISOFORM C"/>
    <property type="match status" value="1"/>
</dbReference>
<feature type="domain" description="EGF-like" evidence="11">
    <location>
        <begin position="311"/>
        <end position="346"/>
    </location>
</feature>
<feature type="region of interest" description="Disordered" evidence="8">
    <location>
        <begin position="1548"/>
        <end position="1598"/>
    </location>
</feature>
<evidence type="ECO:0000256" key="9">
    <source>
        <dbReference type="SAM" id="Phobius"/>
    </source>
</evidence>
<dbReference type="PROSITE" id="PS51233">
    <property type="entry name" value="VWFD"/>
    <property type="match status" value="1"/>
</dbReference>
<evidence type="ECO:0000259" key="12">
    <source>
        <dbReference type="PROSITE" id="PS51233"/>
    </source>
</evidence>
<dbReference type="SUPFAM" id="SSF57184">
    <property type="entry name" value="Growth factor receptor domain"/>
    <property type="match status" value="1"/>
</dbReference>
<feature type="disulfide bond" evidence="7">
    <location>
        <begin position="315"/>
        <end position="325"/>
    </location>
</feature>
<proteinExistence type="predicted"/>
<feature type="disulfide bond" evidence="7">
    <location>
        <begin position="1201"/>
        <end position="1218"/>
    </location>
</feature>
<feature type="disulfide bond" evidence="7">
    <location>
        <begin position="257"/>
        <end position="266"/>
    </location>
</feature>
<dbReference type="SMART" id="SM00179">
    <property type="entry name" value="EGF_CA"/>
    <property type="match status" value="7"/>
</dbReference>
<feature type="disulfide bond" evidence="7">
    <location>
        <begin position="1220"/>
        <end position="1229"/>
    </location>
</feature>
<keyword evidence="5 9" id="KW-0472">Membrane</keyword>
<dbReference type="Pfam" id="PF12662">
    <property type="entry name" value="cEGF"/>
    <property type="match status" value="1"/>
</dbReference>
<evidence type="ECO:0000259" key="11">
    <source>
        <dbReference type="PROSITE" id="PS50026"/>
    </source>
</evidence>
<sequence>MGLLNRLRIIDGVISLLMLCLLVRGQSTTSSSSEGTVLESSSASLASSFDSVTSASTPPTSATTLPPADPIAPSAASIASTLPSVLQASSTTVVSSSPTLAASSSPTPALETSVTNSSVLLSPSSSTDLMGSSAAYTAITASTTASYAADTTGISDHGSNVSSSATIAPTSTQTEAHESSSSTAVPSTPAPTTLAPTTLAPTTLPPTTLAPTTLAPTTLAPTTAAATTTQGIDHCKNNPCKNSGNCTSNTSGYNCSCALSWRGDNCTEKINYCDPSPCKNEGICYEKLDLPLHFFCNSCKDGWTGDDCSTDFPDCDANPCAHGSCSELRGGYKCDCEKGYSGTNCDTDINECKTTTNPCPENSQCANKNGSYDCNCNDGFEKVNELCKAIILWRDYNNTTISRKIDTSVFVINTPIPFPYFNGSFRQISGYVNGYVSLGTGTLLSRPPLLSNWPVIPVLLGVYWASIDERPGQNWFYVTEDKTKLDNASDDSTLLAHIKKNVGDNGFEPLYAVAFTWKDAQPKPAANYLNDKATFQVILATDGVLSYAIKNYETIWEKINLVDRPLVSQTYTWIGNELVKDEPINSSSHISVKFFENKTPNKDQLTCIQNVQNLLTKVGNDAKLLPACPCNQKQVSEDFRFEIINGTKCYNSRITNETINYLKQKCCYDSHGLLIKNTKDAGVPLPTGDEMILQSCTPALFEWFLSKYPTSDCSTYKSPVLGFGFGDPHLYTFDGNKFSFQGVGDYVVFKSGGMELQGRTVKSANGNTTYFSNYAFKSPDVDNVYQFSAQDNKLKFEYNGSSSLPSSLVVTEDNSFVVISTSCTVKISEKSGILSHQIYVYSDTFTTVGLMGTRDMNKSNDFLFKNGTLIVGTASDIDGVVVNEFVESWRVNFSEGTQFFSTPAASSSDFKVPVLQNSIDRIKKQMNDSNVEAMAEELCVDDLFCWQDYYIQRDNVSAIETRNQSLATNIIINQLSSQPPVFTNSLNEVNINQSVPYTLILKVDGNKTVQFSKEGLISVQGSSLENNSFTWNLTAGLTDLRNRGYPLSLTFYALDEQHQSTAYKPPINICLCEKTDQCQFGSSSSVDNNGEINGNVRNVPCSCDERSTGKYCEIKADVCVNCYNKTGCNDTLTDYCPACPAGYGGNGKDCLDVDECAKNNGGCEQICSNTAGSYHCSCKAGYTQNNTACKDINECENVNICNNNPFMVCINNGGGYSCECLPGRFGPACIKAPYSYIGTIVFSTILEPWTPDLLNPSSIQFQTLADKVTKAIESAFNKSSSINSARYVKVISFEIYSKTETQTTGRRKRETNVDQILVRYIILLTTFVEVDTINEALKNASDAKCVSSCTYFDLIGVNKFPQVNGSANLCELPSTNRCDMQTSQCESSKQVISCKCKNGFAENPYDLYSCKDIDECKSTANCTNTQFCTNEFGTYSCVCEVGKTWDKDNLICIPDKCSTNPCKNDGICMLTTGQPGYACKCTYEWDGTNCEDEDTDARRLRIAVICVSVILGFFCLCLLIILIVVCTKNKRTLDSHAYTNSRYNNGDGLPRPKVKAHGGRSVEMAENGRGGNEYSSLDQEEDKKTSFGRHASGQGEKEGGKYFVNKAFENTEVIQERL</sequence>
<protein>
    <recommendedName>
        <fullName evidence="15">Mucin-like protein</fullName>
    </recommendedName>
</protein>
<dbReference type="InterPro" id="IPR049883">
    <property type="entry name" value="NOTCH1_EGF-like"/>
</dbReference>
<dbReference type="CDD" id="cd00054">
    <property type="entry name" value="EGF_CA"/>
    <property type="match status" value="6"/>
</dbReference>
<feature type="compositionally biased region" description="Polar residues" evidence="8">
    <location>
        <begin position="154"/>
        <end position="186"/>
    </location>
</feature>
<feature type="compositionally biased region" description="Low complexity" evidence="8">
    <location>
        <begin position="190"/>
        <end position="214"/>
    </location>
</feature>
<dbReference type="InterPro" id="IPR003886">
    <property type="entry name" value="NIDO_dom"/>
</dbReference>
<evidence type="ECO:0008006" key="15">
    <source>
        <dbReference type="Google" id="ProtNLM"/>
    </source>
</evidence>
<dbReference type="PROSITE" id="PS01187">
    <property type="entry name" value="EGF_CA"/>
    <property type="match status" value="3"/>
</dbReference>
<dbReference type="PROSITE" id="PS50026">
    <property type="entry name" value="EGF_3"/>
    <property type="match status" value="6"/>
</dbReference>
<evidence type="ECO:0000256" key="5">
    <source>
        <dbReference type="ARBA" id="ARBA00023136"/>
    </source>
</evidence>
<dbReference type="SMART" id="SM00181">
    <property type="entry name" value="EGF"/>
    <property type="match status" value="10"/>
</dbReference>
<feature type="domain" description="EGF-like" evidence="11">
    <location>
        <begin position="348"/>
        <end position="388"/>
    </location>
</feature>
<keyword evidence="6 7" id="KW-1015">Disulfide bond</keyword>
<dbReference type="GO" id="GO:0007160">
    <property type="term" value="P:cell-matrix adhesion"/>
    <property type="evidence" value="ECO:0007669"/>
    <property type="project" value="InterPro"/>
</dbReference>
<feature type="domain" description="EGF-like" evidence="11">
    <location>
        <begin position="231"/>
        <end position="267"/>
    </location>
</feature>
<feature type="domain" description="EGF-like" evidence="11">
    <location>
        <begin position="1191"/>
        <end position="1230"/>
    </location>
</feature>
<evidence type="ECO:0000256" key="3">
    <source>
        <dbReference type="ARBA" id="ARBA00022729"/>
    </source>
</evidence>
<dbReference type="Gene3D" id="2.10.25.10">
    <property type="entry name" value="Laminin"/>
    <property type="match status" value="8"/>
</dbReference>
<feature type="region of interest" description="Disordered" evidence="8">
    <location>
        <begin position="154"/>
        <end position="214"/>
    </location>
</feature>
<dbReference type="SUPFAM" id="SSF57196">
    <property type="entry name" value="EGF/Laminin"/>
    <property type="match status" value="4"/>
</dbReference>
<dbReference type="GO" id="GO:0005509">
    <property type="term" value="F:calcium ion binding"/>
    <property type="evidence" value="ECO:0007669"/>
    <property type="project" value="InterPro"/>
</dbReference>
<dbReference type="InterPro" id="IPR009030">
    <property type="entry name" value="Growth_fac_rcpt_cys_sf"/>
</dbReference>
<comment type="caution">
    <text evidence="13">The sequence shown here is derived from an EMBL/GenBank/DDBJ whole genome shotgun (WGS) entry which is preliminary data.</text>
</comment>
<feature type="disulfide bond" evidence="7">
    <location>
        <begin position="336"/>
        <end position="345"/>
    </location>
</feature>
<keyword evidence="4" id="KW-0677">Repeat</keyword>
<feature type="domain" description="EGF-like" evidence="11">
    <location>
        <begin position="1453"/>
        <end position="1491"/>
    </location>
</feature>
<dbReference type="InterPro" id="IPR001881">
    <property type="entry name" value="EGF-like_Ca-bd_dom"/>
</dbReference>
<feature type="domain" description="VWFD" evidence="12">
    <location>
        <begin position="720"/>
        <end position="898"/>
    </location>
</feature>
<evidence type="ECO:0000256" key="6">
    <source>
        <dbReference type="ARBA" id="ARBA00023157"/>
    </source>
</evidence>
<dbReference type="PROSITE" id="PS01186">
    <property type="entry name" value="EGF_2"/>
    <property type="match status" value="2"/>
</dbReference>
<evidence type="ECO:0000313" key="13">
    <source>
        <dbReference type="EMBL" id="CAL1526060.1"/>
    </source>
</evidence>
<dbReference type="EMBL" id="CAXITT010000002">
    <property type="protein sequence ID" value="CAL1526060.1"/>
    <property type="molecule type" value="Genomic_DNA"/>
</dbReference>
<keyword evidence="14" id="KW-1185">Reference proteome</keyword>
<dbReference type="PROSITE" id="PS00022">
    <property type="entry name" value="EGF_1"/>
    <property type="match status" value="4"/>
</dbReference>
<feature type="domain" description="EGF-like" evidence="11">
    <location>
        <begin position="269"/>
        <end position="309"/>
    </location>
</feature>
<dbReference type="FunFam" id="2.10.25.10:FF:000240">
    <property type="entry name" value="Vitamin K-dependent protein S"/>
    <property type="match status" value="1"/>
</dbReference>
<feature type="disulfide bond" evidence="7">
    <location>
        <begin position="1481"/>
        <end position="1490"/>
    </location>
</feature>